<evidence type="ECO:0000256" key="4">
    <source>
        <dbReference type="NCBIfam" id="TIGR03448"/>
    </source>
</evidence>
<feature type="compositionally biased region" description="Basic and acidic residues" evidence="5">
    <location>
        <begin position="7"/>
        <end position="20"/>
    </location>
</feature>
<feature type="region of interest" description="Disordered" evidence="5">
    <location>
        <begin position="1"/>
        <end position="45"/>
    </location>
</feature>
<evidence type="ECO:0000313" key="7">
    <source>
        <dbReference type="EMBL" id="QNP55990.1"/>
    </source>
</evidence>
<proteinExistence type="predicted"/>
<dbReference type="NCBIfam" id="TIGR03448">
    <property type="entry name" value="mycothiol_MshD"/>
    <property type="match status" value="1"/>
</dbReference>
<dbReference type="InterPro" id="IPR000182">
    <property type="entry name" value="GNAT_dom"/>
</dbReference>
<evidence type="ECO:0000256" key="3">
    <source>
        <dbReference type="ARBA" id="ARBA00023315"/>
    </source>
</evidence>
<dbReference type="Pfam" id="PF00583">
    <property type="entry name" value="Acetyltransf_1"/>
    <property type="match status" value="1"/>
</dbReference>
<evidence type="ECO:0000256" key="1">
    <source>
        <dbReference type="ARBA" id="ARBA00022679"/>
    </source>
</evidence>
<dbReference type="EMBL" id="CP060789">
    <property type="protein sequence ID" value="QNP55990.1"/>
    <property type="molecule type" value="Genomic_DNA"/>
</dbReference>
<dbReference type="GO" id="GO:0010125">
    <property type="term" value="P:mycothiol biosynthetic process"/>
    <property type="evidence" value="ECO:0007669"/>
    <property type="project" value="UniProtKB-UniRule"/>
</dbReference>
<gene>
    <name evidence="7" type="primary">mshD</name>
    <name evidence="7" type="ORF">H9L22_00105</name>
</gene>
<dbReference type="PROSITE" id="PS51186">
    <property type="entry name" value="GNAT"/>
    <property type="match status" value="1"/>
</dbReference>
<keyword evidence="3 7" id="KW-0012">Acyltransferase</keyword>
<sequence length="187" mass="20501">MGVRHSPWRDGAGDAGRADPRPGTAADGASPRGHRRPRRPEGYRITTYRPEFREQVVAVNAAAFAHHPEQGRLTVAEFDQLTAQPWFDPAGLFVAVHGDEVVGFHWTKRHGGGLGEVYVIAVAPGHEGRGLGAVLLAAGLSYLHGHGDDRVQLYVEGDQERVVRMYRNAGFEVAQVDTSFRMKETPQ</sequence>
<reference evidence="7 8" key="1">
    <citation type="submission" date="2020-08" db="EMBL/GenBank/DDBJ databases">
        <title>Genome sequence of Tessaracoccus defluvii JCM 17540T.</title>
        <authorList>
            <person name="Hyun D.-W."/>
            <person name="Bae J.-W."/>
        </authorList>
    </citation>
    <scope>NUCLEOTIDE SEQUENCE [LARGE SCALE GENOMIC DNA]</scope>
    <source>
        <strain evidence="7 8">JCM 17540</strain>
    </source>
</reference>
<evidence type="ECO:0000256" key="2">
    <source>
        <dbReference type="ARBA" id="ARBA00022737"/>
    </source>
</evidence>
<keyword evidence="1 7" id="KW-0808">Transferase</keyword>
<keyword evidence="8" id="KW-1185">Reference proteome</keyword>
<evidence type="ECO:0000256" key="5">
    <source>
        <dbReference type="SAM" id="MobiDB-lite"/>
    </source>
</evidence>
<organism evidence="7 8">
    <name type="scientific">Tessaracoccus defluvii</name>
    <dbReference type="NCBI Taxonomy" id="1285901"/>
    <lineage>
        <taxon>Bacteria</taxon>
        <taxon>Bacillati</taxon>
        <taxon>Actinomycetota</taxon>
        <taxon>Actinomycetes</taxon>
        <taxon>Propionibacteriales</taxon>
        <taxon>Propionibacteriaceae</taxon>
        <taxon>Tessaracoccus</taxon>
    </lineage>
</organism>
<keyword evidence="2" id="KW-0677">Repeat</keyword>
<dbReference type="KEGG" id="tdf:H9L22_00105"/>
<evidence type="ECO:0000259" key="6">
    <source>
        <dbReference type="PROSITE" id="PS51186"/>
    </source>
</evidence>
<dbReference type="GO" id="GO:0035447">
    <property type="term" value="F:mycothiol synthase activity"/>
    <property type="evidence" value="ECO:0007669"/>
    <property type="project" value="UniProtKB-UniRule"/>
</dbReference>
<dbReference type="SUPFAM" id="SSF55729">
    <property type="entry name" value="Acyl-CoA N-acyltransferases (Nat)"/>
    <property type="match status" value="1"/>
</dbReference>
<name>A0A7H0H624_9ACTN</name>
<dbReference type="Proteomes" id="UP000516117">
    <property type="component" value="Chromosome"/>
</dbReference>
<accession>A0A7H0H624</accession>
<protein>
    <recommendedName>
        <fullName evidence="4">Mycothiol synthase</fullName>
        <ecNumber evidence="4">2.3.1.189</ecNumber>
    </recommendedName>
</protein>
<dbReference type="InterPro" id="IPR016181">
    <property type="entry name" value="Acyl_CoA_acyltransferase"/>
</dbReference>
<dbReference type="InterPro" id="IPR017813">
    <property type="entry name" value="Mycothiol_AcTrfase"/>
</dbReference>
<feature type="domain" description="N-acetyltransferase" evidence="6">
    <location>
        <begin position="43"/>
        <end position="187"/>
    </location>
</feature>
<dbReference type="EC" id="2.3.1.189" evidence="4"/>
<dbReference type="CDD" id="cd04301">
    <property type="entry name" value="NAT_SF"/>
    <property type="match status" value="1"/>
</dbReference>
<evidence type="ECO:0000313" key="8">
    <source>
        <dbReference type="Proteomes" id="UP000516117"/>
    </source>
</evidence>
<dbReference type="Gene3D" id="3.40.630.30">
    <property type="match status" value="1"/>
</dbReference>
<dbReference type="AlphaFoldDB" id="A0A7H0H624"/>